<sequence>MAPRVWALKHSLVRDKAGSFLDRYLKKIGKPPSSKGGLCNSAATALQAKALDSYLDVFQNLLRREGQGANLVEFVFESLEPLEQQKAQEADQTIIQEVRSAEQISNPDPATPVAKESNTRATSAGGSLLFRLQKLVISTEKENGLPLKKLQLTTTEPATTEPAATEPTVAEPATTEPAPIVPLAPIAPLAPVASHEVTPCKKLSLKTFPPTNFADHVEVWRRVSELVDLHSIDFVPGALKLSRIKLVFQKREEEYKKIQEELRKTEEELKKMSVQKIEGVKRRDETFKFREV</sequence>
<keyword evidence="4" id="KW-1185">Reference proteome</keyword>
<evidence type="ECO:0000256" key="1">
    <source>
        <dbReference type="SAM" id="Coils"/>
    </source>
</evidence>
<organism evidence="3 4">
    <name type="scientific">Drechslerella dactyloides</name>
    <name type="common">Nematode-trapping fungus</name>
    <name type="synonym">Arthrobotrys dactyloides</name>
    <dbReference type="NCBI Taxonomy" id="74499"/>
    <lineage>
        <taxon>Eukaryota</taxon>
        <taxon>Fungi</taxon>
        <taxon>Dikarya</taxon>
        <taxon>Ascomycota</taxon>
        <taxon>Pezizomycotina</taxon>
        <taxon>Orbiliomycetes</taxon>
        <taxon>Orbiliales</taxon>
        <taxon>Orbiliaceae</taxon>
        <taxon>Drechslerella</taxon>
    </lineage>
</organism>
<evidence type="ECO:0000256" key="2">
    <source>
        <dbReference type="SAM" id="MobiDB-lite"/>
    </source>
</evidence>
<protein>
    <submittedName>
        <fullName evidence="3">Uncharacterized protein</fullName>
    </submittedName>
</protein>
<name>A0AAD6ITJ4_DREDA</name>
<dbReference type="EMBL" id="JAQGDS010000009">
    <property type="protein sequence ID" value="KAJ6258092.1"/>
    <property type="molecule type" value="Genomic_DNA"/>
</dbReference>
<reference evidence="3" key="1">
    <citation type="submission" date="2023-01" db="EMBL/GenBank/DDBJ databases">
        <title>The chitinases involved in constricting ring structure development in the nematode-trapping fungus Drechslerella dactyloides.</title>
        <authorList>
            <person name="Wang R."/>
            <person name="Zhang L."/>
            <person name="Tang P."/>
            <person name="Li S."/>
            <person name="Liang L."/>
        </authorList>
    </citation>
    <scope>NUCLEOTIDE SEQUENCE</scope>
    <source>
        <strain evidence="3">YMF1.00031</strain>
    </source>
</reference>
<gene>
    <name evidence="3" type="ORF">Dda_7007</name>
</gene>
<comment type="caution">
    <text evidence="3">The sequence shown here is derived from an EMBL/GenBank/DDBJ whole genome shotgun (WGS) entry which is preliminary data.</text>
</comment>
<feature type="compositionally biased region" description="Low complexity" evidence="2">
    <location>
        <begin position="153"/>
        <end position="172"/>
    </location>
</feature>
<proteinExistence type="predicted"/>
<accession>A0AAD6ITJ4</accession>
<evidence type="ECO:0000313" key="4">
    <source>
        <dbReference type="Proteomes" id="UP001221413"/>
    </source>
</evidence>
<dbReference type="AlphaFoldDB" id="A0AAD6ITJ4"/>
<dbReference type="Proteomes" id="UP001221413">
    <property type="component" value="Unassembled WGS sequence"/>
</dbReference>
<keyword evidence="1" id="KW-0175">Coiled coil</keyword>
<feature type="coiled-coil region" evidence="1">
    <location>
        <begin position="248"/>
        <end position="275"/>
    </location>
</feature>
<evidence type="ECO:0000313" key="3">
    <source>
        <dbReference type="EMBL" id="KAJ6258092.1"/>
    </source>
</evidence>
<feature type="region of interest" description="Disordered" evidence="2">
    <location>
        <begin position="152"/>
        <end position="172"/>
    </location>
</feature>